<keyword evidence="2" id="KW-1185">Reference proteome</keyword>
<name>A0A0M3I8B1_ASCLU</name>
<evidence type="ECO:0000313" key="2">
    <source>
        <dbReference type="Proteomes" id="UP000036681"/>
    </source>
</evidence>
<feature type="compositionally biased region" description="Polar residues" evidence="1">
    <location>
        <begin position="1"/>
        <end position="21"/>
    </location>
</feature>
<dbReference type="Proteomes" id="UP000036681">
    <property type="component" value="Unplaced"/>
</dbReference>
<protein>
    <submittedName>
        <fullName evidence="3">KH_dom_type_1 domain-containing protein</fullName>
    </submittedName>
</protein>
<accession>A0A0M3I8B1</accession>
<reference evidence="3" key="1">
    <citation type="submission" date="2017-02" db="UniProtKB">
        <authorList>
            <consortium name="WormBaseParasite"/>
        </authorList>
    </citation>
    <scope>IDENTIFICATION</scope>
</reference>
<proteinExistence type="predicted"/>
<dbReference type="AlphaFoldDB" id="A0A0M3I8B1"/>
<evidence type="ECO:0000256" key="1">
    <source>
        <dbReference type="SAM" id="MobiDB-lite"/>
    </source>
</evidence>
<evidence type="ECO:0000313" key="3">
    <source>
        <dbReference type="WBParaSite" id="ALUE_0001355601-mRNA-1"/>
    </source>
</evidence>
<organism evidence="2 3">
    <name type="scientific">Ascaris lumbricoides</name>
    <name type="common">Giant roundworm</name>
    <dbReference type="NCBI Taxonomy" id="6252"/>
    <lineage>
        <taxon>Eukaryota</taxon>
        <taxon>Metazoa</taxon>
        <taxon>Ecdysozoa</taxon>
        <taxon>Nematoda</taxon>
        <taxon>Chromadorea</taxon>
        <taxon>Rhabditida</taxon>
        <taxon>Spirurina</taxon>
        <taxon>Ascaridomorpha</taxon>
        <taxon>Ascaridoidea</taxon>
        <taxon>Ascarididae</taxon>
        <taxon>Ascaris</taxon>
    </lineage>
</organism>
<feature type="compositionally biased region" description="Low complexity" evidence="1">
    <location>
        <begin position="30"/>
        <end position="42"/>
    </location>
</feature>
<dbReference type="WBParaSite" id="ALUE_0001355601-mRNA-1">
    <property type="protein sequence ID" value="ALUE_0001355601-mRNA-1"/>
    <property type="gene ID" value="ALUE_0001355601"/>
</dbReference>
<feature type="region of interest" description="Disordered" evidence="1">
    <location>
        <begin position="1"/>
        <end position="42"/>
    </location>
</feature>
<sequence length="142" mass="15313">MKTTSVRRNPSTATVTTSARGSQPPPAAVPCTSTTVQTTPQPIQPKTAQVILVQKTPKLFLGKNGEAIQQIVLAQPAVAVSGSRPSPPEEYALSVFLVRFPHNAPSPLRWLAGVVRFKRRLNANRGASLSVRYCSSLIGRFH</sequence>